<dbReference type="EMBL" id="LR797078">
    <property type="protein sequence ID" value="CAB4185765.1"/>
    <property type="molecule type" value="Genomic_DNA"/>
</dbReference>
<sequence length="126" mass="13011">MATFTKIALNPAGGTPAGTGLGIPVTATTSGSLGTVIHTASTTPATIDEVWIYAQNYHTADTKLTIQWGGFTAGTNEIEYTVKAENGLYLIVPGLIMQGNATAKVISAYAATATAIVLYGYVNRIA</sequence>
<protein>
    <submittedName>
        <fullName evidence="1">Uncharacterized protein</fullName>
    </submittedName>
</protein>
<organism evidence="1">
    <name type="scientific">uncultured Caudovirales phage</name>
    <dbReference type="NCBI Taxonomy" id="2100421"/>
    <lineage>
        <taxon>Viruses</taxon>
        <taxon>Duplodnaviria</taxon>
        <taxon>Heunggongvirae</taxon>
        <taxon>Uroviricota</taxon>
        <taxon>Caudoviricetes</taxon>
        <taxon>Peduoviridae</taxon>
        <taxon>Maltschvirus</taxon>
        <taxon>Maltschvirus maltsch</taxon>
    </lineage>
</organism>
<reference evidence="1" key="1">
    <citation type="submission" date="2020-05" db="EMBL/GenBank/DDBJ databases">
        <authorList>
            <person name="Chiriac C."/>
            <person name="Salcher M."/>
            <person name="Ghai R."/>
            <person name="Kavagutti S V."/>
        </authorList>
    </citation>
    <scope>NUCLEOTIDE SEQUENCE</scope>
</reference>
<proteinExistence type="predicted"/>
<evidence type="ECO:0000313" key="1">
    <source>
        <dbReference type="EMBL" id="CAB4185765.1"/>
    </source>
</evidence>
<gene>
    <name evidence="1" type="ORF">UFOVP1130_118</name>
</gene>
<accession>A0A6J5QYJ1</accession>
<name>A0A6J5QYJ1_9CAUD</name>